<dbReference type="EC" id="1.5.1.5" evidence="12"/>
<keyword evidence="11 12" id="KW-0511">Multifunctional enzyme</keyword>
<dbReference type="EC" id="3.5.4.9" evidence="12"/>
<dbReference type="NCBIfam" id="NF008058">
    <property type="entry name" value="PRK10792.1"/>
    <property type="match status" value="1"/>
</dbReference>
<dbReference type="Pfam" id="PF02882">
    <property type="entry name" value="THF_DHG_CYH_C"/>
    <property type="match status" value="1"/>
</dbReference>
<dbReference type="PROSITE" id="PS00767">
    <property type="entry name" value="THF_DHG_CYH_2"/>
    <property type="match status" value="1"/>
</dbReference>
<evidence type="ECO:0000256" key="4">
    <source>
        <dbReference type="ARBA" id="ARBA00022605"/>
    </source>
</evidence>
<comment type="similarity">
    <text evidence="12">Belongs to the tetrahydrofolate dehydrogenase/cyclohydrolase family.</text>
</comment>
<comment type="catalytic activity">
    <reaction evidence="12">
        <text>(6R)-5,10-methenyltetrahydrofolate + H2O = (6R)-10-formyltetrahydrofolate + H(+)</text>
        <dbReference type="Rhea" id="RHEA:23700"/>
        <dbReference type="ChEBI" id="CHEBI:15377"/>
        <dbReference type="ChEBI" id="CHEBI:15378"/>
        <dbReference type="ChEBI" id="CHEBI:57455"/>
        <dbReference type="ChEBI" id="CHEBI:195366"/>
        <dbReference type="EC" id="3.5.4.9"/>
    </reaction>
</comment>
<dbReference type="GO" id="GO:0004477">
    <property type="term" value="F:methenyltetrahydrofolate cyclohydrolase activity"/>
    <property type="evidence" value="ECO:0007669"/>
    <property type="project" value="UniProtKB-UniRule"/>
</dbReference>
<evidence type="ECO:0000313" key="16">
    <source>
        <dbReference type="Proteomes" id="UP000243591"/>
    </source>
</evidence>
<dbReference type="GO" id="GO:0035999">
    <property type="term" value="P:tetrahydrofolate interconversion"/>
    <property type="evidence" value="ECO:0007669"/>
    <property type="project" value="UniProtKB-UniRule"/>
</dbReference>
<dbReference type="InterPro" id="IPR020631">
    <property type="entry name" value="THF_DH/CycHdrlase_NAD-bd_dom"/>
</dbReference>
<dbReference type="Gene3D" id="3.40.50.10860">
    <property type="entry name" value="Leucine Dehydrogenase, chain A, domain 1"/>
    <property type="match status" value="1"/>
</dbReference>
<evidence type="ECO:0000256" key="5">
    <source>
        <dbReference type="ARBA" id="ARBA00022755"/>
    </source>
</evidence>
<keyword evidence="10 12" id="KW-0486">Methionine biosynthesis</keyword>
<dbReference type="GO" id="GO:0000105">
    <property type="term" value="P:L-histidine biosynthetic process"/>
    <property type="evidence" value="ECO:0007669"/>
    <property type="project" value="UniProtKB-KW"/>
</dbReference>
<comment type="function">
    <text evidence="12">Catalyzes the oxidation of 5,10-methylenetetrahydrofolate to 5,10-methenyltetrahydrofolate and then the hydrolysis of 5,10-methenyltetrahydrofolate to 10-formyltetrahydrofolate.</text>
</comment>
<dbReference type="InterPro" id="IPR036291">
    <property type="entry name" value="NAD(P)-bd_dom_sf"/>
</dbReference>
<comment type="pathway">
    <text evidence="1 12">One-carbon metabolism; tetrahydrofolate interconversion.</text>
</comment>
<comment type="catalytic activity">
    <reaction evidence="12">
        <text>(6R)-5,10-methylene-5,6,7,8-tetrahydrofolate + NADP(+) = (6R)-5,10-methenyltetrahydrofolate + NADPH</text>
        <dbReference type="Rhea" id="RHEA:22812"/>
        <dbReference type="ChEBI" id="CHEBI:15636"/>
        <dbReference type="ChEBI" id="CHEBI:57455"/>
        <dbReference type="ChEBI" id="CHEBI:57783"/>
        <dbReference type="ChEBI" id="CHEBI:58349"/>
        <dbReference type="EC" id="1.5.1.5"/>
    </reaction>
</comment>
<dbReference type="InterPro" id="IPR000672">
    <property type="entry name" value="THF_DH/CycHdrlase"/>
</dbReference>
<name>A0A1D2L758_BROTH</name>
<proteinExistence type="inferred from homology"/>
<dbReference type="NCBIfam" id="NF010785">
    <property type="entry name" value="PRK14188.1"/>
    <property type="match status" value="1"/>
</dbReference>
<dbReference type="GO" id="GO:0009086">
    <property type="term" value="P:methionine biosynthetic process"/>
    <property type="evidence" value="ECO:0007669"/>
    <property type="project" value="UniProtKB-KW"/>
</dbReference>
<accession>A0A1D2L758</accession>
<evidence type="ECO:0000259" key="13">
    <source>
        <dbReference type="Pfam" id="PF00763"/>
    </source>
</evidence>
<keyword evidence="4 12" id="KW-0028">Amino-acid biosynthesis</keyword>
<dbReference type="SUPFAM" id="SSF51735">
    <property type="entry name" value="NAD(P)-binding Rossmann-fold domains"/>
    <property type="match status" value="1"/>
</dbReference>
<dbReference type="UniPathway" id="UPA00193"/>
<evidence type="ECO:0000256" key="1">
    <source>
        <dbReference type="ARBA" id="ARBA00004777"/>
    </source>
</evidence>
<evidence type="ECO:0000256" key="11">
    <source>
        <dbReference type="ARBA" id="ARBA00023268"/>
    </source>
</evidence>
<dbReference type="PRINTS" id="PR00085">
    <property type="entry name" value="THFDHDRGNASE"/>
</dbReference>
<dbReference type="FunFam" id="3.40.50.720:FF:000094">
    <property type="entry name" value="Bifunctional protein FolD"/>
    <property type="match status" value="1"/>
</dbReference>
<dbReference type="FunFam" id="3.40.50.10860:FF:000005">
    <property type="entry name" value="C-1-tetrahydrofolate synthase, cytoplasmic, putative"/>
    <property type="match status" value="1"/>
</dbReference>
<dbReference type="InterPro" id="IPR046346">
    <property type="entry name" value="Aminoacid_DH-like_N_sf"/>
</dbReference>
<evidence type="ECO:0000256" key="6">
    <source>
        <dbReference type="ARBA" id="ARBA00022801"/>
    </source>
</evidence>
<evidence type="ECO:0000256" key="8">
    <source>
        <dbReference type="ARBA" id="ARBA00023002"/>
    </source>
</evidence>
<feature type="binding site" evidence="12">
    <location>
        <begin position="165"/>
        <end position="167"/>
    </location>
    <ligand>
        <name>NADP(+)</name>
        <dbReference type="ChEBI" id="CHEBI:58349"/>
    </ligand>
</feature>
<dbReference type="Gene3D" id="3.40.50.720">
    <property type="entry name" value="NAD(P)-binding Rossmann-like Domain"/>
    <property type="match status" value="1"/>
</dbReference>
<feature type="domain" description="Tetrahydrofolate dehydrogenase/cyclohydrolase catalytic" evidence="13">
    <location>
        <begin position="5"/>
        <end position="120"/>
    </location>
</feature>
<organism evidence="15 16">
    <name type="scientific">Brochothrix thermosphacta</name>
    <name type="common">Microbacterium thermosphactum</name>
    <dbReference type="NCBI Taxonomy" id="2756"/>
    <lineage>
        <taxon>Bacteria</taxon>
        <taxon>Bacillati</taxon>
        <taxon>Bacillota</taxon>
        <taxon>Bacilli</taxon>
        <taxon>Bacillales</taxon>
        <taxon>Listeriaceae</taxon>
        <taxon>Brochothrix</taxon>
    </lineage>
</organism>
<evidence type="ECO:0000256" key="9">
    <source>
        <dbReference type="ARBA" id="ARBA00023102"/>
    </source>
</evidence>
<dbReference type="PANTHER" id="PTHR48099">
    <property type="entry name" value="C-1-TETRAHYDROFOLATE SYNTHASE, CYTOPLASMIC-RELATED"/>
    <property type="match status" value="1"/>
</dbReference>
<keyword evidence="16" id="KW-1185">Reference proteome</keyword>
<dbReference type="OrthoDB" id="9803580at2"/>
<protein>
    <recommendedName>
        <fullName evidence="12">Bifunctional protein FolD</fullName>
    </recommendedName>
    <domain>
        <recommendedName>
            <fullName evidence="12">Methylenetetrahydrofolate dehydrogenase</fullName>
            <ecNumber evidence="12">1.5.1.5</ecNumber>
        </recommendedName>
    </domain>
    <domain>
        <recommendedName>
            <fullName evidence="12">Methenyltetrahydrofolate cyclohydrolase</fullName>
            <ecNumber evidence="12">3.5.4.9</ecNumber>
        </recommendedName>
    </domain>
</protein>
<dbReference type="NCBIfam" id="NF010783">
    <property type="entry name" value="PRK14186.1"/>
    <property type="match status" value="1"/>
</dbReference>
<keyword evidence="8 12" id="KW-0560">Oxidoreductase</keyword>
<evidence type="ECO:0000313" key="15">
    <source>
        <dbReference type="EMBL" id="ATF25192.1"/>
    </source>
</evidence>
<keyword evidence="9 12" id="KW-0368">Histidine biosynthesis</keyword>
<dbReference type="AlphaFoldDB" id="A0A1D2L758"/>
<dbReference type="HAMAP" id="MF_01576">
    <property type="entry name" value="THF_DHG_CYH"/>
    <property type="match status" value="1"/>
</dbReference>
<dbReference type="PANTHER" id="PTHR48099:SF5">
    <property type="entry name" value="C-1-TETRAHYDROFOLATE SYNTHASE, CYTOPLASMIC"/>
    <property type="match status" value="1"/>
</dbReference>
<dbReference type="GO" id="GO:0006164">
    <property type="term" value="P:purine nucleotide biosynthetic process"/>
    <property type="evidence" value="ECO:0007669"/>
    <property type="project" value="UniProtKB-KW"/>
</dbReference>
<evidence type="ECO:0000256" key="7">
    <source>
        <dbReference type="ARBA" id="ARBA00022857"/>
    </source>
</evidence>
<comment type="subunit">
    <text evidence="2 12">Homodimer.</text>
</comment>
<comment type="caution">
    <text evidence="12">Lacks conserved residue(s) required for the propagation of feature annotation.</text>
</comment>
<reference evidence="15 16" key="1">
    <citation type="submission" date="2017-09" db="EMBL/GenBank/DDBJ databases">
        <title>Complete Genome Sequences of Two Strains of the Meat Spoilage Bacterium Brochothrix thermosphacta Isolated from Ground Chicken.</title>
        <authorList>
            <person name="Paoli G.C."/>
            <person name="Wijey C."/>
            <person name="Chen C.-Y."/>
            <person name="Nguyen L."/>
            <person name="Yan X."/>
            <person name="Irwin P.L."/>
        </authorList>
    </citation>
    <scope>NUCLEOTIDE SEQUENCE [LARGE SCALE GENOMIC DNA]</scope>
    <source>
        <strain evidence="15 16">BI</strain>
    </source>
</reference>
<keyword evidence="6 12" id="KW-0378">Hydrolase</keyword>
<evidence type="ECO:0000259" key="14">
    <source>
        <dbReference type="Pfam" id="PF02882"/>
    </source>
</evidence>
<keyword evidence="3 12" id="KW-0554">One-carbon metabolism</keyword>
<dbReference type="RefSeq" id="WP_029092246.1">
    <property type="nucleotide sequence ID" value="NZ_CBCPIX010000001.1"/>
</dbReference>
<gene>
    <name evidence="12" type="primary">folD</name>
    <name evidence="15" type="ORF">CNY62_01655</name>
</gene>
<evidence type="ECO:0000256" key="10">
    <source>
        <dbReference type="ARBA" id="ARBA00023167"/>
    </source>
</evidence>
<dbReference type="STRING" id="2756.BFR44_01920"/>
<dbReference type="PROSITE" id="PS00766">
    <property type="entry name" value="THF_DHG_CYH_1"/>
    <property type="match status" value="1"/>
</dbReference>
<keyword evidence="5 12" id="KW-0658">Purine biosynthesis</keyword>
<feature type="domain" description="Tetrahydrofolate dehydrogenase/cyclohydrolase NAD(P)-binding" evidence="14">
    <location>
        <begin position="139"/>
        <end position="281"/>
    </location>
</feature>
<dbReference type="CDD" id="cd01080">
    <property type="entry name" value="NAD_bind_m-THF_DH_Cyclohyd"/>
    <property type="match status" value="1"/>
</dbReference>
<dbReference type="GeneID" id="66538207"/>
<evidence type="ECO:0000256" key="12">
    <source>
        <dbReference type="HAMAP-Rule" id="MF_01576"/>
    </source>
</evidence>
<evidence type="ECO:0000256" key="3">
    <source>
        <dbReference type="ARBA" id="ARBA00022563"/>
    </source>
</evidence>
<dbReference type="GO" id="GO:0004488">
    <property type="term" value="F:methylenetetrahydrofolate dehydrogenase (NADP+) activity"/>
    <property type="evidence" value="ECO:0007669"/>
    <property type="project" value="UniProtKB-UniRule"/>
</dbReference>
<dbReference type="Pfam" id="PF00763">
    <property type="entry name" value="THF_DHG_CYH"/>
    <property type="match status" value="1"/>
</dbReference>
<dbReference type="EMBL" id="CP023483">
    <property type="protein sequence ID" value="ATF25192.1"/>
    <property type="molecule type" value="Genomic_DNA"/>
</dbReference>
<dbReference type="Proteomes" id="UP000243591">
    <property type="component" value="Chromosome"/>
</dbReference>
<sequence length="283" mass="30218">MSHIINGKQIAAETQVSITKRVAEFKEKTGITPGLTVVLVGEDQASQVYVRNKEKRTADAGMNSEVIRLDATVTQADLLAVVEKLNQDETVHGILVQLPLPTGIDSDLVLDAIDPTKDVDGFHPINVGNLSIGKEAFVPCTPAGIIRLIKSTGESIEGKEAVIVGRSNIVGKPVAQLLLQENATVTIAHSRTKDLPSVTKRADILVVATGLAKFIKKEHIKQGAIVIDVGMDRDENNKLCGDVDFDDCQEVAGFITPVPGGVGPMTITMLLENTLISAERSAQ</sequence>
<dbReference type="GO" id="GO:0005829">
    <property type="term" value="C:cytosol"/>
    <property type="evidence" value="ECO:0007669"/>
    <property type="project" value="TreeGrafter"/>
</dbReference>
<dbReference type="KEGG" id="bths:CNY62_01655"/>
<dbReference type="InterPro" id="IPR020630">
    <property type="entry name" value="THF_DH/CycHdrlase_cat_dom"/>
</dbReference>
<keyword evidence="7 12" id="KW-0521">NADP</keyword>
<dbReference type="SUPFAM" id="SSF53223">
    <property type="entry name" value="Aminoacid dehydrogenase-like, N-terminal domain"/>
    <property type="match status" value="1"/>
</dbReference>
<evidence type="ECO:0000256" key="2">
    <source>
        <dbReference type="ARBA" id="ARBA00011738"/>
    </source>
</evidence>
<dbReference type="InterPro" id="IPR020867">
    <property type="entry name" value="THF_DH/CycHdrlase_CS"/>
</dbReference>